<name>A0A7W8ECL1_9ACTN</name>
<dbReference type="Proteomes" id="UP000568380">
    <property type="component" value="Unassembled WGS sequence"/>
</dbReference>
<accession>A0A7W8ECL1</accession>
<sequence length="321" mass="35083">MESMDELELLARALPDARPPSDEVVARGRAKVAAARTRPRAGRLASRGSWVRRSWLWAGLATAAVVAVVVALAANLALAPAPVLAPQPSPKPGPNQAMLDLAARIEKLHEPPRRYWRTSRMFSNKTLNEQWVPRSAGDQTVLWRMGGGKCVWSFSRDQGGKYGDASVADFTMADLAALPAETEALERKLREYHRIWNERGFRDSFAEFAPVLGNMLYMPISPQVRAGVLRVLAGQPGTSVHGTAIDPLGREGLVVDLGREGGTVNDVPVRYRLFINLQNGAWQARVAYAVKGGRIVSYDATTVSGWTDVLPRIPKSCPRKG</sequence>
<feature type="transmembrane region" description="Helical" evidence="1">
    <location>
        <begin position="55"/>
        <end position="78"/>
    </location>
</feature>
<protein>
    <recommendedName>
        <fullName evidence="4">CU044_5270 family protein</fullName>
    </recommendedName>
</protein>
<comment type="caution">
    <text evidence="2">The sequence shown here is derived from an EMBL/GenBank/DDBJ whole genome shotgun (WGS) entry which is preliminary data.</text>
</comment>
<dbReference type="AlphaFoldDB" id="A0A7W8ECL1"/>
<evidence type="ECO:0000313" key="2">
    <source>
        <dbReference type="EMBL" id="MBB5075565.1"/>
    </source>
</evidence>
<evidence type="ECO:0000256" key="1">
    <source>
        <dbReference type="SAM" id="Phobius"/>
    </source>
</evidence>
<keyword evidence="1" id="KW-1133">Transmembrane helix</keyword>
<keyword evidence="1" id="KW-0812">Transmembrane</keyword>
<organism evidence="2 3">
    <name type="scientific">Nonomuraea endophytica</name>
    <dbReference type="NCBI Taxonomy" id="714136"/>
    <lineage>
        <taxon>Bacteria</taxon>
        <taxon>Bacillati</taxon>
        <taxon>Actinomycetota</taxon>
        <taxon>Actinomycetes</taxon>
        <taxon>Streptosporangiales</taxon>
        <taxon>Streptosporangiaceae</taxon>
        <taxon>Nonomuraea</taxon>
    </lineage>
</organism>
<evidence type="ECO:0000313" key="3">
    <source>
        <dbReference type="Proteomes" id="UP000568380"/>
    </source>
</evidence>
<reference evidence="2 3" key="1">
    <citation type="submission" date="2020-08" db="EMBL/GenBank/DDBJ databases">
        <title>Genomic Encyclopedia of Type Strains, Phase IV (KMG-IV): sequencing the most valuable type-strain genomes for metagenomic binning, comparative biology and taxonomic classification.</title>
        <authorList>
            <person name="Goeker M."/>
        </authorList>
    </citation>
    <scope>NUCLEOTIDE SEQUENCE [LARGE SCALE GENOMIC DNA]</scope>
    <source>
        <strain evidence="2 3">DSM 45385</strain>
    </source>
</reference>
<dbReference type="EMBL" id="JACHIN010000001">
    <property type="protein sequence ID" value="MBB5075565.1"/>
    <property type="molecule type" value="Genomic_DNA"/>
</dbReference>
<proteinExistence type="predicted"/>
<evidence type="ECO:0008006" key="4">
    <source>
        <dbReference type="Google" id="ProtNLM"/>
    </source>
</evidence>
<keyword evidence="1" id="KW-0472">Membrane</keyword>
<gene>
    <name evidence="2" type="ORF">HNR40_001011</name>
</gene>
<dbReference type="RefSeq" id="WP_184958696.1">
    <property type="nucleotide sequence ID" value="NZ_JACHIN010000001.1"/>
</dbReference>
<keyword evidence="3" id="KW-1185">Reference proteome</keyword>